<accession>A0ACC0KD71</accession>
<gene>
    <name evidence="1" type="ORF">MSG28_012501</name>
</gene>
<dbReference type="EMBL" id="CM046121">
    <property type="protein sequence ID" value="KAI8434486.1"/>
    <property type="molecule type" value="Genomic_DNA"/>
</dbReference>
<name>A0ACC0KD71_CHOFU</name>
<reference evidence="1 2" key="1">
    <citation type="journal article" date="2022" name="Genome Biol. Evol.">
        <title>The Spruce Budworm Genome: Reconstructing the Evolutionary History of Antifreeze Proteins.</title>
        <authorList>
            <person name="Beliveau C."/>
            <person name="Gagne P."/>
            <person name="Picq S."/>
            <person name="Vernygora O."/>
            <person name="Keeling C.I."/>
            <person name="Pinkney K."/>
            <person name="Doucet D."/>
            <person name="Wen F."/>
            <person name="Johnston J.S."/>
            <person name="Maaroufi H."/>
            <person name="Boyle B."/>
            <person name="Laroche J."/>
            <person name="Dewar K."/>
            <person name="Juretic N."/>
            <person name="Blackburn G."/>
            <person name="Nisole A."/>
            <person name="Brunet B."/>
            <person name="Brandao M."/>
            <person name="Lumley L."/>
            <person name="Duan J."/>
            <person name="Quan G."/>
            <person name="Lucarotti C.J."/>
            <person name="Roe A.D."/>
            <person name="Sperling F.A.H."/>
            <person name="Levesque R.C."/>
            <person name="Cusson M."/>
        </authorList>
    </citation>
    <scope>NUCLEOTIDE SEQUENCE [LARGE SCALE GENOMIC DNA]</scope>
    <source>
        <strain evidence="1">Glfc:IPQL:Cfum</strain>
    </source>
</reference>
<keyword evidence="2" id="KW-1185">Reference proteome</keyword>
<evidence type="ECO:0000313" key="2">
    <source>
        <dbReference type="Proteomes" id="UP001064048"/>
    </source>
</evidence>
<evidence type="ECO:0000313" key="1">
    <source>
        <dbReference type="EMBL" id="KAI8434486.1"/>
    </source>
</evidence>
<organism evidence="1 2">
    <name type="scientific">Choristoneura fumiferana</name>
    <name type="common">Spruce budworm moth</name>
    <name type="synonym">Archips fumiferana</name>
    <dbReference type="NCBI Taxonomy" id="7141"/>
    <lineage>
        <taxon>Eukaryota</taxon>
        <taxon>Metazoa</taxon>
        <taxon>Ecdysozoa</taxon>
        <taxon>Arthropoda</taxon>
        <taxon>Hexapoda</taxon>
        <taxon>Insecta</taxon>
        <taxon>Pterygota</taxon>
        <taxon>Neoptera</taxon>
        <taxon>Endopterygota</taxon>
        <taxon>Lepidoptera</taxon>
        <taxon>Glossata</taxon>
        <taxon>Ditrysia</taxon>
        <taxon>Tortricoidea</taxon>
        <taxon>Tortricidae</taxon>
        <taxon>Tortricinae</taxon>
        <taxon>Choristoneura</taxon>
    </lineage>
</organism>
<sequence length="1021" mass="117993">MSEPNERHFGKCGLLFSQYVVVSASVTMPTHRHLSRPTKDTTAQCSIAIKTGPSTHPSSPNTAGHRGEFDQNPPRKKTQTINTFKICTFNVKSLSSELKLIELKSALQDVNHDVVGLCEVRRLGEKIVEDDEYIMYYLGQTKGLYGVGFLVKRIHKEKIISFTGISERVCVLEMELENTRFAIIQAYAPTEKSSQEEIDNFYKDLEKAHDSTSTKNTISMGDFNAQIGTPKKYESSVTGKYGYGKRNVRGQRLIQYAQENNLKIINTMFKLKPKNRWTWISPDKNTKNEIDYIMTTKPHIISKYEVLSSFPFGSDHRLLRATIQLKQTRKSRRNFSNQSRKLKTADEQETYLKNLNSCIPELITTHSDYNVEDYYQKIVHCIKESLKNIEGAEKRKILSEKALELMKERSKLQNKHRLNKTDKENLKTLYKLTNKEVRKCYDTYRTNIIQLHLEKSRSAKKAYKELNKSTTWISSLQPGTSKCKSRTEIIKIATDFYSKLYSHPDITKQSRVDNAYHSTDTRLIQQFSESEILKQLTKLKPEKSPGPDGITNEHLKTARAVLLTPITILWNKILEEETVPHQWKESEIILLYKKGDAADIGNYRPISLMSCLYKLFASCLLDRISSNIDAHQPIEQAGFRSGFSTVDHIQVVDQVKEKYIEFHRPLYMAFIDYKKAFDSISHESIWEALESLNIKGKYINILKNIYGNSTSRVKLDRVGTVINIKRGVRQGDPISPKLFIAVLQHVMGNLPWSKRGIDMNGDFLSHLRFADDIILFSECPQQLNKMINELNQASSKVGLEMNLEKTKVMTNHHTTPILINNIPLEFVEKYIYLGKQISFNKDNNLEEVERRVAITWKKYWAHKEIFKSQLPLSAKKIVMDTTILPSLTYGCQTWTIDTKTKNKIQTTQRRMERSSMGLKLKDKVRNDDIRKNTKVTDALTFVLKSKWKWAGHVARYEDKRWTRRAVEWPGPPGKRARGRPHARWADEIAAIAGRDWLNIAKDRNEWHTLEEAFTQRGSIQK</sequence>
<protein>
    <submittedName>
        <fullName evidence="1">Uncharacterized protein</fullName>
    </submittedName>
</protein>
<proteinExistence type="predicted"/>
<dbReference type="Proteomes" id="UP001064048">
    <property type="component" value="Chromosome 21"/>
</dbReference>
<comment type="caution">
    <text evidence="1">The sequence shown here is derived from an EMBL/GenBank/DDBJ whole genome shotgun (WGS) entry which is preliminary data.</text>
</comment>